<name>A0A1W6JYN0_9CREN</name>
<organism evidence="1 2">
    <name type="scientific">Acidianus manzaensis</name>
    <dbReference type="NCBI Taxonomy" id="282676"/>
    <lineage>
        <taxon>Archaea</taxon>
        <taxon>Thermoproteota</taxon>
        <taxon>Thermoprotei</taxon>
        <taxon>Sulfolobales</taxon>
        <taxon>Sulfolobaceae</taxon>
        <taxon>Acidianus</taxon>
    </lineage>
</organism>
<proteinExistence type="predicted"/>
<keyword evidence="2" id="KW-1185">Reference proteome</keyword>
<dbReference type="STRING" id="282676.B6F84_04400"/>
<gene>
    <name evidence="1" type="ORF">B6F84_04400</name>
</gene>
<dbReference type="GeneID" id="41590134"/>
<dbReference type="KEGG" id="aman:B6F84_04400"/>
<reference evidence="1 2" key="1">
    <citation type="submission" date="2017-03" db="EMBL/GenBank/DDBJ databases">
        <title>Sulfur activation and transportation mechanism of thermophilic Archaea Acidianus manzaensis YN-25.</title>
        <authorList>
            <person name="Ma Y."/>
            <person name="Yang Y."/>
            <person name="Xia J."/>
        </authorList>
    </citation>
    <scope>NUCLEOTIDE SEQUENCE [LARGE SCALE GENOMIC DNA]</scope>
    <source>
        <strain evidence="1 2">YN-25</strain>
    </source>
</reference>
<evidence type="ECO:0000313" key="1">
    <source>
        <dbReference type="EMBL" id="ARM75345.1"/>
    </source>
</evidence>
<dbReference type="EMBL" id="CP020477">
    <property type="protein sequence ID" value="ARM75345.1"/>
    <property type="molecule type" value="Genomic_DNA"/>
</dbReference>
<evidence type="ECO:0000313" key="2">
    <source>
        <dbReference type="Proteomes" id="UP000193404"/>
    </source>
</evidence>
<protein>
    <submittedName>
        <fullName evidence="1">Uncharacterized protein</fullName>
    </submittedName>
</protein>
<dbReference type="Proteomes" id="UP000193404">
    <property type="component" value="Chromosome"/>
</dbReference>
<dbReference type="AlphaFoldDB" id="A0A1W6JYN0"/>
<sequence>MEEGRLLDIIEPETQVPAMTLGLIRQEKRDGKNVIYYRPISPFTPPILVIAFGLMIKTKTNADEVILENYYLSNEINEILEEIKND</sequence>
<accession>A0A1W6JYN0</accession>
<dbReference type="OrthoDB" id="40750at2157"/>
<dbReference type="RefSeq" id="WP_148691109.1">
    <property type="nucleotide sequence ID" value="NZ_CP020477.1"/>
</dbReference>